<dbReference type="PANTHER" id="PTHR43004">
    <property type="entry name" value="TRK SYSTEM POTASSIUM UPTAKE PROTEIN"/>
    <property type="match status" value="1"/>
</dbReference>
<dbReference type="Gene3D" id="3.30.70.2450">
    <property type="match status" value="1"/>
</dbReference>
<dbReference type="Pfam" id="PF01494">
    <property type="entry name" value="FAD_binding_3"/>
    <property type="match status" value="1"/>
</dbReference>
<keyword evidence="3" id="KW-0274">FAD</keyword>
<evidence type="ECO:0000256" key="1">
    <source>
        <dbReference type="ARBA" id="ARBA00001974"/>
    </source>
</evidence>
<keyword evidence="5" id="KW-0503">Monooxygenase</keyword>
<organism evidence="5 6">
    <name type="scientific">Comamonas testosteroni</name>
    <name type="common">Pseudomonas testosteroni</name>
    <dbReference type="NCBI Taxonomy" id="285"/>
    <lineage>
        <taxon>Bacteria</taxon>
        <taxon>Pseudomonadati</taxon>
        <taxon>Pseudomonadota</taxon>
        <taxon>Betaproteobacteria</taxon>
        <taxon>Burkholderiales</taxon>
        <taxon>Comamonadaceae</taxon>
        <taxon>Comamonas</taxon>
    </lineage>
</organism>
<accession>A0A096FN10</accession>
<dbReference type="GO" id="GO:0071949">
    <property type="term" value="F:FAD binding"/>
    <property type="evidence" value="ECO:0007669"/>
    <property type="project" value="InterPro"/>
</dbReference>
<dbReference type="InterPro" id="IPR050641">
    <property type="entry name" value="RIFMO-like"/>
</dbReference>
<dbReference type="Gene3D" id="3.50.50.60">
    <property type="entry name" value="FAD/NAD(P)-binding domain"/>
    <property type="match status" value="1"/>
</dbReference>
<dbReference type="AlphaFoldDB" id="A0A096FN10"/>
<dbReference type="EMBL" id="AWOR01000026">
    <property type="protein sequence ID" value="KGH31158.1"/>
    <property type="molecule type" value="Genomic_DNA"/>
</dbReference>
<dbReference type="SUPFAM" id="SSF51905">
    <property type="entry name" value="FAD/NAD(P)-binding domain"/>
    <property type="match status" value="1"/>
</dbReference>
<comment type="cofactor">
    <cofactor evidence="1">
        <name>FAD</name>
        <dbReference type="ChEBI" id="CHEBI:57692"/>
    </cofactor>
</comment>
<evidence type="ECO:0000313" key="6">
    <source>
        <dbReference type="Proteomes" id="UP000029553"/>
    </source>
</evidence>
<evidence type="ECO:0000256" key="2">
    <source>
        <dbReference type="ARBA" id="ARBA00022630"/>
    </source>
</evidence>
<proteinExistence type="predicted"/>
<dbReference type="GO" id="GO:0016709">
    <property type="term" value="F:oxidoreductase activity, acting on paired donors, with incorporation or reduction of molecular oxygen, NAD(P)H as one donor, and incorporation of one atom of oxygen"/>
    <property type="evidence" value="ECO:0007669"/>
    <property type="project" value="UniProtKB-ARBA"/>
</dbReference>
<dbReference type="PANTHER" id="PTHR43004:SF19">
    <property type="entry name" value="BINDING MONOOXYGENASE, PUTATIVE (JCVI)-RELATED"/>
    <property type="match status" value="1"/>
</dbReference>
<gene>
    <name evidence="5" type="ORF">P353_06465</name>
</gene>
<dbReference type="NCBIfam" id="NF006002">
    <property type="entry name" value="PRK08132.1"/>
    <property type="match status" value="1"/>
</dbReference>
<dbReference type="PRINTS" id="PR00420">
    <property type="entry name" value="RNGMNOXGNASE"/>
</dbReference>
<feature type="domain" description="FAD-binding" evidence="4">
    <location>
        <begin position="34"/>
        <end position="376"/>
    </location>
</feature>
<protein>
    <submittedName>
        <fullName evidence="5">Monooxygenase</fullName>
    </submittedName>
</protein>
<keyword evidence="2" id="KW-0285">Flavoprotein</keyword>
<reference evidence="5 6" key="1">
    <citation type="submission" date="2013-09" db="EMBL/GenBank/DDBJ databases">
        <title>High correlation between genotypes and phenotypes of environmental bacteria Comamonas testosteroni strains.</title>
        <authorList>
            <person name="Liu L."/>
            <person name="Zhu W."/>
            <person name="Xia X."/>
            <person name="Xu B."/>
            <person name="Luo M."/>
            <person name="Wang G."/>
        </authorList>
    </citation>
    <scope>NUCLEOTIDE SEQUENCE [LARGE SCALE GENOMIC DNA]</scope>
    <source>
        <strain evidence="5 6">JL40</strain>
    </source>
</reference>
<keyword evidence="5" id="KW-0560">Oxidoreductase</keyword>
<dbReference type="Gene3D" id="3.40.30.120">
    <property type="match status" value="1"/>
</dbReference>
<dbReference type="InterPro" id="IPR036188">
    <property type="entry name" value="FAD/NAD-bd_sf"/>
</dbReference>
<evidence type="ECO:0000256" key="3">
    <source>
        <dbReference type="ARBA" id="ARBA00022827"/>
    </source>
</evidence>
<dbReference type="Proteomes" id="UP000029553">
    <property type="component" value="Unassembled WGS sequence"/>
</dbReference>
<evidence type="ECO:0000259" key="4">
    <source>
        <dbReference type="Pfam" id="PF01494"/>
    </source>
</evidence>
<comment type="caution">
    <text evidence="5">The sequence shown here is derived from an EMBL/GenBank/DDBJ whole genome shotgun (WGS) entry which is preliminary data.</text>
</comment>
<name>A0A096FN10_COMTE</name>
<dbReference type="InterPro" id="IPR002938">
    <property type="entry name" value="FAD-bd"/>
</dbReference>
<evidence type="ECO:0000313" key="5">
    <source>
        <dbReference type="EMBL" id="KGH31158.1"/>
    </source>
</evidence>
<dbReference type="RefSeq" id="WP_034366835.1">
    <property type="nucleotide sequence ID" value="NZ_AWOR01000026.1"/>
</dbReference>
<sequence length="565" mass="62471">MHQPYAEPRSSIYYQYQVHQPWLACRHPGEQHHPIVIVGTGPVGLTTALEIARHGQRCVVLESELQVSEGSRAIVFTRRSMEILQQVGVAQRVTETGLPWCYGNSIYRGQRVFRMENARADDDRFFPMINLQQQYLEEYLVDAVQANPLIELRWGNRVNKVEQKGEQAWVEVDTPEGSYELRADWLVACDGARSGIRTAMNLLMEGASYEGRFVIADIRIDLPLPTERLAFFDPTWNPGNTILMHREPHGIWRVDYQLPAGEDPEDALRPESLKARIDAQLEMIGFGGTPWEMDWSSVYSARALTLPEYVHGRVIFAGDAAHMLPIFGVRGANTGFQDAQGLGWRLALVAKGVASAALLQSYSSERVGAAREIVEEAGKSTRFMAPPSRGFRLLRDAVLSLSLSQPFVGPLYHWRTSRPHEYGSSPLNSMGDDNLLFKAGPAHGAPPLNVRFAPDSYLLDHLGGGFDLLYFTSGKAIAAELQAVVAGVRARGVAVRLIAVSSHVAGAIEGADLVLDDSEGRCRARYGVMADGAAYLLRPDQHVCARWMALDANRLQAAFKAALPA</sequence>